<proteinExistence type="predicted"/>
<feature type="signal peptide" evidence="1">
    <location>
        <begin position="1"/>
        <end position="21"/>
    </location>
</feature>
<sequence length="130" mass="13460">MSLTAVAVLTGSLTLAGPANAASSPIEACGGGSYHEIDHHDIDGARIDLLYNGKTNCVVTWKTRYVGRKTFVSAFVSVGTNRAKSDPGQFEFYAGPVKLDAAGECIRWGGGAGPGIGATDVWFSQPGHCG</sequence>
<name>A0ABW6SBR5_9NOCA</name>
<feature type="chain" id="PRO_5046598492" description="Secreted protein" evidence="1">
    <location>
        <begin position="22"/>
        <end position="130"/>
    </location>
</feature>
<reference evidence="2 3" key="1">
    <citation type="submission" date="2024-10" db="EMBL/GenBank/DDBJ databases">
        <title>The Natural Products Discovery Center: Release of the First 8490 Sequenced Strains for Exploring Actinobacteria Biosynthetic Diversity.</title>
        <authorList>
            <person name="Kalkreuter E."/>
            <person name="Kautsar S.A."/>
            <person name="Yang D."/>
            <person name="Bader C.D."/>
            <person name="Teijaro C.N."/>
            <person name="Fluegel L."/>
            <person name="Davis C.M."/>
            <person name="Simpson J.R."/>
            <person name="Lauterbach L."/>
            <person name="Steele A.D."/>
            <person name="Gui C."/>
            <person name="Meng S."/>
            <person name="Li G."/>
            <person name="Viehrig K."/>
            <person name="Ye F."/>
            <person name="Su P."/>
            <person name="Kiefer A.F."/>
            <person name="Nichols A."/>
            <person name="Cepeda A.J."/>
            <person name="Yan W."/>
            <person name="Fan B."/>
            <person name="Jiang Y."/>
            <person name="Adhikari A."/>
            <person name="Zheng C.-J."/>
            <person name="Schuster L."/>
            <person name="Cowan T.M."/>
            <person name="Smanski M.J."/>
            <person name="Chevrette M.G."/>
            <person name="De Carvalho L.P.S."/>
            <person name="Shen B."/>
        </authorList>
    </citation>
    <scope>NUCLEOTIDE SEQUENCE [LARGE SCALE GENOMIC DNA]</scope>
    <source>
        <strain evidence="2 3">NPDC002593</strain>
    </source>
</reference>
<evidence type="ECO:0008006" key="4">
    <source>
        <dbReference type="Google" id="ProtNLM"/>
    </source>
</evidence>
<evidence type="ECO:0000256" key="1">
    <source>
        <dbReference type="SAM" id="SignalP"/>
    </source>
</evidence>
<dbReference type="Proteomes" id="UP001601992">
    <property type="component" value="Unassembled WGS sequence"/>
</dbReference>
<evidence type="ECO:0000313" key="2">
    <source>
        <dbReference type="EMBL" id="MFF3573723.1"/>
    </source>
</evidence>
<accession>A0ABW6SBR5</accession>
<dbReference type="RefSeq" id="WP_051194073.1">
    <property type="nucleotide sequence ID" value="NZ_JBIAQY010000021.1"/>
</dbReference>
<organism evidence="2 3">
    <name type="scientific">Nocardia jiangxiensis</name>
    <dbReference type="NCBI Taxonomy" id="282685"/>
    <lineage>
        <taxon>Bacteria</taxon>
        <taxon>Bacillati</taxon>
        <taxon>Actinomycetota</taxon>
        <taxon>Actinomycetes</taxon>
        <taxon>Mycobacteriales</taxon>
        <taxon>Nocardiaceae</taxon>
        <taxon>Nocardia</taxon>
    </lineage>
</organism>
<gene>
    <name evidence="2" type="ORF">ACFYXQ_38795</name>
</gene>
<protein>
    <recommendedName>
        <fullName evidence="4">Secreted protein</fullName>
    </recommendedName>
</protein>
<keyword evidence="1" id="KW-0732">Signal</keyword>
<dbReference type="EMBL" id="JBIAQY010000021">
    <property type="protein sequence ID" value="MFF3573723.1"/>
    <property type="molecule type" value="Genomic_DNA"/>
</dbReference>
<keyword evidence="3" id="KW-1185">Reference proteome</keyword>
<evidence type="ECO:0000313" key="3">
    <source>
        <dbReference type="Proteomes" id="UP001601992"/>
    </source>
</evidence>
<comment type="caution">
    <text evidence="2">The sequence shown here is derived from an EMBL/GenBank/DDBJ whole genome shotgun (WGS) entry which is preliminary data.</text>
</comment>